<feature type="transmembrane region" description="Helical" evidence="2">
    <location>
        <begin position="12"/>
        <end position="31"/>
    </location>
</feature>
<keyword evidence="2" id="KW-0812">Transmembrane</keyword>
<name>R7Z0D6_CONA1</name>
<keyword evidence="4" id="KW-1185">Reference proteome</keyword>
<evidence type="ECO:0000256" key="2">
    <source>
        <dbReference type="SAM" id="Phobius"/>
    </source>
</evidence>
<keyword evidence="2" id="KW-0472">Membrane</keyword>
<gene>
    <name evidence="3" type="ORF">W97_06793</name>
</gene>
<evidence type="ECO:0000313" key="4">
    <source>
        <dbReference type="Proteomes" id="UP000016924"/>
    </source>
</evidence>
<dbReference type="RefSeq" id="XP_007782967.1">
    <property type="nucleotide sequence ID" value="XM_007784777.1"/>
</dbReference>
<dbReference type="EMBL" id="JH767589">
    <property type="protein sequence ID" value="EON67650.1"/>
    <property type="molecule type" value="Genomic_DNA"/>
</dbReference>
<reference evidence="4" key="1">
    <citation type="submission" date="2012-06" db="EMBL/GenBank/DDBJ databases">
        <title>The genome sequence of Coniosporium apollinis CBS 100218.</title>
        <authorList>
            <consortium name="The Broad Institute Genome Sequencing Platform"/>
            <person name="Cuomo C."/>
            <person name="Gorbushina A."/>
            <person name="Noack S."/>
            <person name="Walker B."/>
            <person name="Young S.K."/>
            <person name="Zeng Q."/>
            <person name="Gargeya S."/>
            <person name="Fitzgerald M."/>
            <person name="Haas B."/>
            <person name="Abouelleil A."/>
            <person name="Alvarado L."/>
            <person name="Arachchi H.M."/>
            <person name="Berlin A.M."/>
            <person name="Chapman S.B."/>
            <person name="Goldberg J."/>
            <person name="Griggs A."/>
            <person name="Gujja S."/>
            <person name="Hansen M."/>
            <person name="Howarth C."/>
            <person name="Imamovic A."/>
            <person name="Larimer J."/>
            <person name="McCowan C."/>
            <person name="Montmayeur A."/>
            <person name="Murphy C."/>
            <person name="Neiman D."/>
            <person name="Pearson M."/>
            <person name="Priest M."/>
            <person name="Roberts A."/>
            <person name="Saif S."/>
            <person name="Shea T."/>
            <person name="Sisk P."/>
            <person name="Sykes S."/>
            <person name="Wortman J."/>
            <person name="Nusbaum C."/>
            <person name="Birren B."/>
        </authorList>
    </citation>
    <scope>NUCLEOTIDE SEQUENCE [LARGE SCALE GENOMIC DNA]</scope>
    <source>
        <strain evidence="4">CBS 100218</strain>
    </source>
</reference>
<dbReference type="AlphaFoldDB" id="R7Z0D6"/>
<keyword evidence="2" id="KW-1133">Transmembrane helix</keyword>
<protein>
    <submittedName>
        <fullName evidence="3">Uncharacterized protein</fullName>
    </submittedName>
</protein>
<proteinExistence type="predicted"/>
<evidence type="ECO:0000256" key="1">
    <source>
        <dbReference type="SAM" id="MobiDB-lite"/>
    </source>
</evidence>
<dbReference type="GeneID" id="19904104"/>
<dbReference type="Proteomes" id="UP000016924">
    <property type="component" value="Unassembled WGS sequence"/>
</dbReference>
<feature type="region of interest" description="Disordered" evidence="1">
    <location>
        <begin position="40"/>
        <end position="70"/>
    </location>
</feature>
<sequence>MGVPSFAASNSIIYLTYGAFLVVGLLIAWKLRHQSKTEFLSSNRTQKGPSHKLAVSSASRDTPFRMRYSL</sequence>
<dbReference type="OMA" id="GECRHRA"/>
<evidence type="ECO:0000313" key="3">
    <source>
        <dbReference type="EMBL" id="EON67650.1"/>
    </source>
</evidence>
<accession>R7Z0D6</accession>
<dbReference type="OrthoDB" id="6132759at2759"/>
<dbReference type="HOGENOM" id="CLU_2757685_0_0_1"/>
<organism evidence="3 4">
    <name type="scientific">Coniosporium apollinis (strain CBS 100218)</name>
    <name type="common">Rock-inhabiting black yeast</name>
    <dbReference type="NCBI Taxonomy" id="1168221"/>
    <lineage>
        <taxon>Eukaryota</taxon>
        <taxon>Fungi</taxon>
        <taxon>Dikarya</taxon>
        <taxon>Ascomycota</taxon>
        <taxon>Pezizomycotina</taxon>
        <taxon>Dothideomycetes</taxon>
        <taxon>Dothideomycetes incertae sedis</taxon>
        <taxon>Coniosporium</taxon>
    </lineage>
</organism>